<evidence type="ECO:0000313" key="1">
    <source>
        <dbReference type="EMBL" id="KAI5059062.1"/>
    </source>
</evidence>
<dbReference type="EMBL" id="JABFUD020000025">
    <property type="protein sequence ID" value="KAI5059062.1"/>
    <property type="molecule type" value="Genomic_DNA"/>
</dbReference>
<gene>
    <name evidence="1" type="ORF">GOP47_0025381</name>
</gene>
<organism evidence="1 2">
    <name type="scientific">Adiantum capillus-veneris</name>
    <name type="common">Maidenhair fern</name>
    <dbReference type="NCBI Taxonomy" id="13818"/>
    <lineage>
        <taxon>Eukaryota</taxon>
        <taxon>Viridiplantae</taxon>
        <taxon>Streptophyta</taxon>
        <taxon>Embryophyta</taxon>
        <taxon>Tracheophyta</taxon>
        <taxon>Polypodiopsida</taxon>
        <taxon>Polypodiidae</taxon>
        <taxon>Polypodiales</taxon>
        <taxon>Pteridineae</taxon>
        <taxon>Pteridaceae</taxon>
        <taxon>Vittarioideae</taxon>
        <taxon>Adiantum</taxon>
    </lineage>
</organism>
<sequence>MARSKSEVDRKSWSLGIEEGCRRSRRRCKECEGQRISKWIVNGEYIKLQYLKDVKLGHPILVPPTPSYLSPIYTHDNSSPFSFSHCVLTPIFNPFVQNDRFLISDGHKGMCFALGLKGRCAQQLCLTAH</sequence>
<reference evidence="1" key="1">
    <citation type="submission" date="2021-01" db="EMBL/GenBank/DDBJ databases">
        <title>Adiantum capillus-veneris genome.</title>
        <authorList>
            <person name="Fang Y."/>
            <person name="Liao Q."/>
        </authorList>
    </citation>
    <scope>NUCLEOTIDE SEQUENCE</scope>
    <source>
        <strain evidence="1">H3</strain>
        <tissue evidence="1">Leaf</tissue>
    </source>
</reference>
<accession>A0A9D4Z3J0</accession>
<proteinExistence type="predicted"/>
<comment type="caution">
    <text evidence="1">The sequence shown here is derived from an EMBL/GenBank/DDBJ whole genome shotgun (WGS) entry which is preliminary data.</text>
</comment>
<evidence type="ECO:0000313" key="2">
    <source>
        <dbReference type="Proteomes" id="UP000886520"/>
    </source>
</evidence>
<dbReference type="Proteomes" id="UP000886520">
    <property type="component" value="Chromosome 25"/>
</dbReference>
<dbReference type="AlphaFoldDB" id="A0A9D4Z3J0"/>
<keyword evidence="2" id="KW-1185">Reference proteome</keyword>
<protein>
    <submittedName>
        <fullName evidence="1">Uncharacterized protein</fullName>
    </submittedName>
</protein>
<name>A0A9D4Z3J0_ADICA</name>